<dbReference type="InterPro" id="IPR039428">
    <property type="entry name" value="NUOK/Mnh_C1-like"/>
</dbReference>
<comment type="subcellular location">
    <subcellularLocation>
        <location evidence="1">Membrane</location>
        <topology evidence="1">Multi-pass membrane protein</topology>
    </subcellularLocation>
</comment>
<dbReference type="Pfam" id="PF00420">
    <property type="entry name" value="Oxidored_q2"/>
    <property type="match status" value="1"/>
</dbReference>
<accession>Q94QQ2</accession>
<reference evidence="11" key="1">
    <citation type="submission" date="2001-02" db="EMBL/GenBank/DDBJ databases">
        <title>Evolutionary diversity between the gender-associate mitochondrial DNA genomes of freshwater mussels.</title>
        <authorList>
            <person name="Okazaki M."/>
            <person name="Ueshima R."/>
        </authorList>
    </citation>
    <scope>NUCLEOTIDE SEQUENCE</scope>
    <source>
        <tissue evidence="11">Spermatozoon</tissue>
    </source>
</reference>
<dbReference type="GO" id="GO:0016020">
    <property type="term" value="C:membrane"/>
    <property type="evidence" value="ECO:0007669"/>
    <property type="project" value="UniProtKB-SubCell"/>
</dbReference>
<evidence type="ECO:0000256" key="7">
    <source>
        <dbReference type="ARBA" id="ARBA00023027"/>
    </source>
</evidence>
<evidence type="ECO:0000313" key="11">
    <source>
        <dbReference type="EMBL" id="BAB62760.1"/>
    </source>
</evidence>
<dbReference type="AlphaFoldDB" id="Q94QQ2"/>
<feature type="transmembrane region" description="Helical" evidence="10">
    <location>
        <begin position="33"/>
        <end position="56"/>
    </location>
</feature>
<evidence type="ECO:0000256" key="6">
    <source>
        <dbReference type="ARBA" id="ARBA00022989"/>
    </source>
</evidence>
<evidence type="ECO:0000256" key="3">
    <source>
        <dbReference type="ARBA" id="ARBA00016612"/>
    </source>
</evidence>
<keyword evidence="11" id="KW-0496">Mitochondrion</keyword>
<geneLocation type="mitochondrion" evidence="11"/>
<sequence>MSVGLGYNQSAVCVVLVVLAISCIMFQRHSLLMVLLGFEVFSLVLFSCFISVFGVMQTPVGLSLVFLCLEVCVMSVCLALMVKLVSCVGSDYVGVASLGSDF</sequence>
<evidence type="ECO:0000256" key="8">
    <source>
        <dbReference type="ARBA" id="ARBA00023136"/>
    </source>
</evidence>
<proteinExistence type="inferred from homology"/>
<keyword evidence="5" id="KW-1278">Translocase</keyword>
<organism evidence="11">
    <name type="scientific">Pronodularia japanensis</name>
    <dbReference type="NCBI Taxonomy" id="1835347"/>
    <lineage>
        <taxon>Eukaryota</taxon>
        <taxon>Metazoa</taxon>
        <taxon>Spiralia</taxon>
        <taxon>Lophotrochozoa</taxon>
        <taxon>Mollusca</taxon>
        <taxon>Bivalvia</taxon>
        <taxon>Autobranchia</taxon>
        <taxon>Heteroconchia</taxon>
        <taxon>Palaeoheterodonta</taxon>
        <taxon>Unionida</taxon>
        <taxon>Unionoidea</taxon>
        <taxon>Unionidae</taxon>
        <taxon>Gonideinae</taxon>
        <taxon>Pronodularia</taxon>
    </lineage>
</organism>
<evidence type="ECO:0000256" key="5">
    <source>
        <dbReference type="ARBA" id="ARBA00022967"/>
    </source>
</evidence>
<name>Q94QQ2_9BIVA</name>
<keyword evidence="7" id="KW-0520">NAD</keyword>
<dbReference type="EMBL" id="AB055624">
    <property type="protein sequence ID" value="BAB62760.1"/>
    <property type="molecule type" value="Genomic_DNA"/>
</dbReference>
<feature type="transmembrane region" description="Helical" evidence="10">
    <location>
        <begin position="62"/>
        <end position="82"/>
    </location>
</feature>
<keyword evidence="6 10" id="KW-1133">Transmembrane helix</keyword>
<evidence type="ECO:0000256" key="10">
    <source>
        <dbReference type="SAM" id="Phobius"/>
    </source>
</evidence>
<evidence type="ECO:0000256" key="9">
    <source>
        <dbReference type="ARBA" id="ARBA00031586"/>
    </source>
</evidence>
<keyword evidence="4 10" id="KW-0812">Transmembrane</keyword>
<evidence type="ECO:0000256" key="4">
    <source>
        <dbReference type="ARBA" id="ARBA00022692"/>
    </source>
</evidence>
<dbReference type="Gene3D" id="1.10.287.3510">
    <property type="match status" value="1"/>
</dbReference>
<comment type="similarity">
    <text evidence="2">Belongs to the complex I subunit 4L family.</text>
</comment>
<evidence type="ECO:0000256" key="2">
    <source>
        <dbReference type="ARBA" id="ARBA00010519"/>
    </source>
</evidence>
<evidence type="ECO:0000256" key="1">
    <source>
        <dbReference type="ARBA" id="ARBA00004141"/>
    </source>
</evidence>
<keyword evidence="8 10" id="KW-0472">Membrane</keyword>
<protein>
    <recommendedName>
        <fullName evidence="3">NADH-ubiquinone oxidoreductase chain 4L</fullName>
    </recommendedName>
    <alternativeName>
        <fullName evidence="9">NADH dehydrogenase subunit 4L</fullName>
    </alternativeName>
</protein>
<gene>
    <name evidence="11" type="primary">ND4L</name>
</gene>
<feature type="transmembrane region" description="Helical" evidence="10">
    <location>
        <begin position="6"/>
        <end position="26"/>
    </location>
</feature>